<name>A0A1R4K0R8_9MICO</name>
<dbReference type="AlphaFoldDB" id="A0A1R4K0R8"/>
<protein>
    <submittedName>
        <fullName evidence="2">Uncharacterized protein</fullName>
    </submittedName>
</protein>
<feature type="transmembrane region" description="Helical" evidence="1">
    <location>
        <begin position="318"/>
        <end position="337"/>
    </location>
</feature>
<accession>A0A1R4K0R8</accession>
<keyword evidence="1" id="KW-0812">Transmembrane</keyword>
<feature type="transmembrane region" description="Helical" evidence="1">
    <location>
        <begin position="125"/>
        <end position="148"/>
    </location>
</feature>
<feature type="transmembrane region" description="Helical" evidence="1">
    <location>
        <begin position="78"/>
        <end position="94"/>
    </location>
</feature>
<reference evidence="2 3" key="1">
    <citation type="submission" date="2017-02" db="EMBL/GenBank/DDBJ databases">
        <authorList>
            <person name="Peterson S.W."/>
        </authorList>
    </citation>
    <scope>NUCLEOTIDE SEQUENCE [LARGE SCALE GENOMIC DNA]</scope>
    <source>
        <strain evidence="2 3">B Mb 05.01</strain>
    </source>
</reference>
<feature type="transmembrane region" description="Helical" evidence="1">
    <location>
        <begin position="389"/>
        <end position="417"/>
    </location>
</feature>
<dbReference type="EMBL" id="FUKO01000022">
    <property type="protein sequence ID" value="SJN37940.1"/>
    <property type="molecule type" value="Genomic_DNA"/>
</dbReference>
<keyword evidence="3" id="KW-1185">Reference proteome</keyword>
<feature type="transmembrane region" description="Helical" evidence="1">
    <location>
        <begin position="154"/>
        <end position="176"/>
    </location>
</feature>
<dbReference type="RefSeq" id="WP_087131940.1">
    <property type="nucleotide sequence ID" value="NZ_FUKO01000022.1"/>
</dbReference>
<keyword evidence="1" id="KW-1133">Transmembrane helix</keyword>
<feature type="transmembrane region" description="Helical" evidence="1">
    <location>
        <begin position="188"/>
        <end position="207"/>
    </location>
</feature>
<organism evidence="2 3">
    <name type="scientific">Microbacterium esteraromaticum</name>
    <dbReference type="NCBI Taxonomy" id="57043"/>
    <lineage>
        <taxon>Bacteria</taxon>
        <taxon>Bacillati</taxon>
        <taxon>Actinomycetota</taxon>
        <taxon>Actinomycetes</taxon>
        <taxon>Micrococcales</taxon>
        <taxon>Microbacteriaceae</taxon>
        <taxon>Microbacterium</taxon>
    </lineage>
</organism>
<feature type="transmembrane region" description="Helical" evidence="1">
    <location>
        <begin position="227"/>
        <end position="246"/>
    </location>
</feature>
<keyword evidence="1" id="KW-0472">Membrane</keyword>
<feature type="transmembrane region" description="Helical" evidence="1">
    <location>
        <begin position="343"/>
        <end position="360"/>
    </location>
</feature>
<evidence type="ECO:0000313" key="2">
    <source>
        <dbReference type="EMBL" id="SJN37940.1"/>
    </source>
</evidence>
<gene>
    <name evidence="2" type="ORF">FM104_09860</name>
</gene>
<evidence type="ECO:0000256" key="1">
    <source>
        <dbReference type="SAM" id="Phobius"/>
    </source>
</evidence>
<dbReference type="Proteomes" id="UP000196320">
    <property type="component" value="Unassembled WGS sequence"/>
</dbReference>
<evidence type="ECO:0000313" key="3">
    <source>
        <dbReference type="Proteomes" id="UP000196320"/>
    </source>
</evidence>
<sequence length="509" mass="52534">MNSRILSAQRRHPVRRLRAALAIWRNARARPSGERVYVIYLALMVALVAVAPVARAIWVSMTSPEVVAALTSATARQVAMFAVAALWAGALFAGRDRGPALRPPFLIHAFVTSDVRRSRVFRGPLLRSAGVVVATATVIGGLIAVSLASHGLVAPLHATVFIIASALIGIITAMLWLAGQALPRTATFLALGVLALGTVTASVPTLVPFTPWGWFGLLYSGDGSLQALAGLWALTLALCAAAPTLLNRLRFAELSAQSLRWQSAMTHATGMDFASATTVYQLRPGIGRRIRAVRSAGRLPLTFLVRDAVGAVRTPGRLLTGILTLAAAGVLIAVASAPLAPGWMLGTLAGIIAFAGMGPLTDGIRHATSVASDFALYGIGDERLLANHALFPIAVAAVVLVGAAGACAVIMGISVLAPLVSSFAVGMLAIAARIATALKGALPVALLTPMPTPMGDLGAAVRLAWALDGLLFAALAGVAAVVVFESPLLLAGVAVAVGGIGVSRWRHRR</sequence>
<dbReference type="OrthoDB" id="5126550at2"/>
<feature type="transmembrane region" description="Helical" evidence="1">
    <location>
        <begin position="37"/>
        <end position="58"/>
    </location>
</feature>
<proteinExistence type="predicted"/>
<feature type="transmembrane region" description="Helical" evidence="1">
    <location>
        <begin position="488"/>
        <end position="505"/>
    </location>
</feature>